<proteinExistence type="predicted"/>
<feature type="region of interest" description="Disordered" evidence="1">
    <location>
        <begin position="244"/>
        <end position="282"/>
    </location>
</feature>
<dbReference type="EMBL" id="PQXM01000428">
    <property type="protein sequence ID" value="TGO72662.1"/>
    <property type="molecule type" value="Genomic_DNA"/>
</dbReference>
<feature type="region of interest" description="Disordered" evidence="1">
    <location>
        <begin position="1"/>
        <end position="25"/>
    </location>
</feature>
<feature type="compositionally biased region" description="Low complexity" evidence="1">
    <location>
        <begin position="1"/>
        <end position="23"/>
    </location>
</feature>
<reference evidence="2 3" key="1">
    <citation type="submission" date="2017-12" db="EMBL/GenBank/DDBJ databases">
        <title>Comparative genomics of Botrytis spp.</title>
        <authorList>
            <person name="Valero-Jimenez C.A."/>
            <person name="Tapia P."/>
            <person name="Veloso J."/>
            <person name="Silva-Moreno E."/>
            <person name="Staats M."/>
            <person name="Valdes J.H."/>
            <person name="Van Kan J.A.L."/>
        </authorList>
    </citation>
    <scope>NUCLEOTIDE SEQUENCE [LARGE SCALE GENOMIC DNA]</scope>
    <source>
        <strain evidence="2 3">Be9601</strain>
    </source>
</reference>
<evidence type="ECO:0000256" key="1">
    <source>
        <dbReference type="SAM" id="MobiDB-lite"/>
    </source>
</evidence>
<gene>
    <name evidence="2" type="ORF">BELL_0430g00060</name>
</gene>
<feature type="compositionally biased region" description="Low complexity" evidence="1">
    <location>
        <begin position="262"/>
        <end position="274"/>
    </location>
</feature>
<organism evidence="2 3">
    <name type="scientific">Botrytis elliptica</name>
    <dbReference type="NCBI Taxonomy" id="278938"/>
    <lineage>
        <taxon>Eukaryota</taxon>
        <taxon>Fungi</taxon>
        <taxon>Dikarya</taxon>
        <taxon>Ascomycota</taxon>
        <taxon>Pezizomycotina</taxon>
        <taxon>Leotiomycetes</taxon>
        <taxon>Helotiales</taxon>
        <taxon>Sclerotiniaceae</taxon>
        <taxon>Botrytis</taxon>
    </lineage>
</organism>
<name>A0A4Z1JMZ7_9HELO</name>
<keyword evidence="3" id="KW-1185">Reference proteome</keyword>
<protein>
    <submittedName>
        <fullName evidence="2">Uncharacterized protein</fullName>
    </submittedName>
</protein>
<comment type="caution">
    <text evidence="2">The sequence shown here is derived from an EMBL/GenBank/DDBJ whole genome shotgun (WGS) entry which is preliminary data.</text>
</comment>
<evidence type="ECO:0000313" key="2">
    <source>
        <dbReference type="EMBL" id="TGO72662.1"/>
    </source>
</evidence>
<evidence type="ECO:0000313" key="3">
    <source>
        <dbReference type="Proteomes" id="UP000297229"/>
    </source>
</evidence>
<dbReference type="STRING" id="278938.A0A4Z1JMZ7"/>
<dbReference type="Proteomes" id="UP000297229">
    <property type="component" value="Unassembled WGS sequence"/>
</dbReference>
<sequence length="485" mass="53969">MANSPSPENESSSDAQQDVSSDQLTRADDLRQSQLMAEIIQHINGVNGIYGRPGAGTWATRIRARIEARQASEDHTEAIANSQAEDAEARPLEFGGLPNPPSLIFEDDTMIKRSCYENFRLEEIESYLSPVSAGESDRCPICLEKYNETLHAPTVVKDIRYCNGCQRHHTMRPDTSESHIACAVPIQGPHDDAFIYTSSPMIRLGLGHISFGNINAHLIPTYKKDITNIISILQQTGSTMLPHRLNSRSHRIPPRGFRIPENTTRPPTPMNTTRPPTPMTPLNPIPTMISTMVTIHGVTIEVISPNGDMSLTNPEFENIARAAIDIAYSDSDYPRISSGELDIEEDLGEENRFLAALYYDDGRMRNMSVKILFDYTNRIEAINEILESVDVENLDSEHCIICIESYTTAATLSEPETVVTNLEATSDFTNGFEDSIDTSKDSEDSIIISNEPHHAAVKIKTCGHVFGFRMANTRNIRPGTDKDKY</sequence>
<dbReference type="AlphaFoldDB" id="A0A4Z1JMZ7"/>
<accession>A0A4Z1JMZ7</accession>